<dbReference type="AlphaFoldDB" id="A0A8J3C0G4"/>
<dbReference type="Proteomes" id="UP000656042">
    <property type="component" value="Unassembled WGS sequence"/>
</dbReference>
<organism evidence="2 3">
    <name type="scientific">Mangrovihabitans endophyticus</name>
    <dbReference type="NCBI Taxonomy" id="1751298"/>
    <lineage>
        <taxon>Bacteria</taxon>
        <taxon>Bacillati</taxon>
        <taxon>Actinomycetota</taxon>
        <taxon>Actinomycetes</taxon>
        <taxon>Micromonosporales</taxon>
        <taxon>Micromonosporaceae</taxon>
        <taxon>Mangrovihabitans</taxon>
    </lineage>
</organism>
<name>A0A8J3C0G4_9ACTN</name>
<dbReference type="EMBL" id="BMMX01000017">
    <property type="protein sequence ID" value="GGK99952.1"/>
    <property type="molecule type" value="Genomic_DNA"/>
</dbReference>
<gene>
    <name evidence="2" type="ORF">GCM10012284_37960</name>
</gene>
<proteinExistence type="predicted"/>
<sequence length="292" mass="31754">MRTATRRLALWAADLDGGVCAVPEESVDSLRGRDRVTVVLEHRDRGLAATRNVFETTLRQDVEWQLAGIVWPCDVPPGVLVTVSWQAARDEIVVRTAALDEPVRVDGVSYFHAYDPKVVTRDCPAPTSNRGRVLHAVRRRGRVFDDGSAALAEADLAAHGGLGRGARGTFLLRNAVDQLIREGYLTRVSGSVEASGYPAYPAVTGQKAAELLFYAPLVEPAPDPGDADLDPDAAASDRGEHWVNGFVRKLPPGAHPSEKQLHLHERAVESEQIGTGPLEPGYTFVKRHHRNG</sequence>
<evidence type="ECO:0000313" key="2">
    <source>
        <dbReference type="EMBL" id="GGK99952.1"/>
    </source>
</evidence>
<accession>A0A8J3C0G4</accession>
<reference evidence="2" key="1">
    <citation type="journal article" date="2014" name="Int. J. Syst. Evol. Microbiol.">
        <title>Complete genome sequence of Corynebacterium casei LMG S-19264T (=DSM 44701T), isolated from a smear-ripened cheese.</title>
        <authorList>
            <consortium name="US DOE Joint Genome Institute (JGI-PGF)"/>
            <person name="Walter F."/>
            <person name="Albersmeier A."/>
            <person name="Kalinowski J."/>
            <person name="Ruckert C."/>
        </authorList>
    </citation>
    <scope>NUCLEOTIDE SEQUENCE</scope>
    <source>
        <strain evidence="2">CGMCC 4.7299</strain>
    </source>
</reference>
<reference evidence="2" key="2">
    <citation type="submission" date="2020-09" db="EMBL/GenBank/DDBJ databases">
        <authorList>
            <person name="Sun Q."/>
            <person name="Zhou Y."/>
        </authorList>
    </citation>
    <scope>NUCLEOTIDE SEQUENCE</scope>
    <source>
        <strain evidence="2">CGMCC 4.7299</strain>
    </source>
</reference>
<evidence type="ECO:0000313" key="3">
    <source>
        <dbReference type="Proteomes" id="UP000656042"/>
    </source>
</evidence>
<keyword evidence="3" id="KW-1185">Reference proteome</keyword>
<feature type="region of interest" description="Disordered" evidence="1">
    <location>
        <begin position="273"/>
        <end position="292"/>
    </location>
</feature>
<protein>
    <submittedName>
        <fullName evidence="2">Uncharacterized protein</fullName>
    </submittedName>
</protein>
<dbReference type="RefSeq" id="WP_189080578.1">
    <property type="nucleotide sequence ID" value="NZ_BMMX01000017.1"/>
</dbReference>
<evidence type="ECO:0000256" key="1">
    <source>
        <dbReference type="SAM" id="MobiDB-lite"/>
    </source>
</evidence>
<comment type="caution">
    <text evidence="2">The sequence shown here is derived from an EMBL/GenBank/DDBJ whole genome shotgun (WGS) entry which is preliminary data.</text>
</comment>